<dbReference type="EMBL" id="JBGEDP010000001">
    <property type="protein sequence ID" value="MEY8017390.1"/>
    <property type="molecule type" value="Genomic_DNA"/>
</dbReference>
<accession>A0ABV4C4D5</accession>
<name>A0ABV4C4D5_9MYCO</name>
<reference evidence="1 2" key="1">
    <citation type="submission" date="2024-08" db="EMBL/GenBank/DDBJ databases">
        <title>Mycobacterium servetensis sp. nov., a novel rapid-growing mycobacterial species recovered from a human patient in Zaragoza, Spain.</title>
        <authorList>
            <person name="Tristancho-Baro A.I."/>
            <person name="Buenestado-Serrano S."/>
            <person name="Garcia De Viedma D."/>
            <person name="Milagro-Beamonte A."/>
            <person name="Burillo N."/>
            <person name="Sanz S."/>
            <person name="Lopez-Calleja A.I."/>
            <person name="Penas-Utrilla D."/>
            <person name="Guardingo M."/>
            <person name="Garcia M.J."/>
            <person name="Vinuelas-Bayon J."/>
        </authorList>
    </citation>
    <scope>NUCLEOTIDE SEQUENCE [LARGE SCALE GENOMIC DNA]</scope>
    <source>
        <strain evidence="2">HUMS_12744610</strain>
    </source>
</reference>
<gene>
    <name evidence="1" type="ORF">AB8998_21515</name>
</gene>
<protein>
    <submittedName>
        <fullName evidence="1">Uncharacterized protein</fullName>
    </submittedName>
</protein>
<organism evidence="1 2">
    <name type="scientific">Mycobacterium servetii</name>
    <dbReference type="NCBI Taxonomy" id="3237418"/>
    <lineage>
        <taxon>Bacteria</taxon>
        <taxon>Bacillati</taxon>
        <taxon>Actinomycetota</taxon>
        <taxon>Actinomycetes</taxon>
        <taxon>Mycobacteriales</taxon>
        <taxon>Mycobacteriaceae</taxon>
        <taxon>Mycobacterium</taxon>
    </lineage>
</organism>
<evidence type="ECO:0000313" key="1">
    <source>
        <dbReference type="EMBL" id="MEY8017390.1"/>
    </source>
</evidence>
<dbReference type="RefSeq" id="WP_369739694.1">
    <property type="nucleotide sequence ID" value="NZ_JBGEDP010000001.1"/>
</dbReference>
<keyword evidence="2" id="KW-1185">Reference proteome</keyword>
<evidence type="ECO:0000313" key="2">
    <source>
        <dbReference type="Proteomes" id="UP001564760"/>
    </source>
</evidence>
<comment type="caution">
    <text evidence="1">The sequence shown here is derived from an EMBL/GenBank/DDBJ whole genome shotgun (WGS) entry which is preliminary data.</text>
</comment>
<sequence>MRELIDRLADDIYDAYYGIEHSGPEYNAAQGRTAARFLARNLLRKGWRKAGVSALPHCPYGTLTCYDPDPHERCEL</sequence>
<proteinExistence type="predicted"/>
<dbReference type="Proteomes" id="UP001564760">
    <property type="component" value="Unassembled WGS sequence"/>
</dbReference>